<dbReference type="SUPFAM" id="SSF53254">
    <property type="entry name" value="Phosphoglycerate mutase-like"/>
    <property type="match status" value="1"/>
</dbReference>
<sequence>MTEPLAKGMKDRERVTDYLLDKGVDLVLSSPYRRALDTVKPFADIKRLLVHKVEAFRERKVGQWVNNFHAFSKRQWEDFQFKLSGGESERSSDSND</sequence>
<organism evidence="1 2">
    <name type="scientific">Sporolactobacillus shoreicorticis</name>
    <dbReference type="NCBI Taxonomy" id="1923877"/>
    <lineage>
        <taxon>Bacteria</taxon>
        <taxon>Bacillati</taxon>
        <taxon>Bacillota</taxon>
        <taxon>Bacilli</taxon>
        <taxon>Bacillales</taxon>
        <taxon>Sporolactobacillaceae</taxon>
        <taxon>Sporolactobacillus</taxon>
    </lineage>
</organism>
<protein>
    <submittedName>
        <fullName evidence="1">Histidine phosphatase family protein</fullName>
    </submittedName>
</protein>
<accession>A0ABW5S4J6</accession>
<dbReference type="RefSeq" id="WP_253057894.1">
    <property type="nucleotide sequence ID" value="NZ_JAMXWM010000001.1"/>
</dbReference>
<dbReference type="InterPro" id="IPR029033">
    <property type="entry name" value="His_PPase_superfam"/>
</dbReference>
<dbReference type="Gene3D" id="3.40.50.1240">
    <property type="entry name" value="Phosphoglycerate mutase-like"/>
    <property type="match status" value="1"/>
</dbReference>
<dbReference type="Proteomes" id="UP001597399">
    <property type="component" value="Unassembled WGS sequence"/>
</dbReference>
<dbReference type="Pfam" id="PF00300">
    <property type="entry name" value="His_Phos_1"/>
    <property type="match status" value="1"/>
</dbReference>
<dbReference type="EMBL" id="JBHUMQ010000026">
    <property type="protein sequence ID" value="MFD2694350.1"/>
    <property type="molecule type" value="Genomic_DNA"/>
</dbReference>
<reference evidence="2" key="1">
    <citation type="journal article" date="2019" name="Int. J. Syst. Evol. Microbiol.">
        <title>The Global Catalogue of Microorganisms (GCM) 10K type strain sequencing project: providing services to taxonomists for standard genome sequencing and annotation.</title>
        <authorList>
            <consortium name="The Broad Institute Genomics Platform"/>
            <consortium name="The Broad Institute Genome Sequencing Center for Infectious Disease"/>
            <person name="Wu L."/>
            <person name="Ma J."/>
        </authorList>
    </citation>
    <scope>NUCLEOTIDE SEQUENCE [LARGE SCALE GENOMIC DNA]</scope>
    <source>
        <strain evidence="2">TISTR 2466</strain>
    </source>
</reference>
<proteinExistence type="predicted"/>
<name>A0ABW5S4J6_9BACL</name>
<comment type="caution">
    <text evidence="1">The sequence shown here is derived from an EMBL/GenBank/DDBJ whole genome shotgun (WGS) entry which is preliminary data.</text>
</comment>
<dbReference type="InterPro" id="IPR013078">
    <property type="entry name" value="His_Pase_superF_clade-1"/>
</dbReference>
<evidence type="ECO:0000313" key="2">
    <source>
        <dbReference type="Proteomes" id="UP001597399"/>
    </source>
</evidence>
<evidence type="ECO:0000313" key="1">
    <source>
        <dbReference type="EMBL" id="MFD2694350.1"/>
    </source>
</evidence>
<gene>
    <name evidence="1" type="ORF">ACFSUE_12035</name>
</gene>
<keyword evidence="2" id="KW-1185">Reference proteome</keyword>